<reference evidence="1 2" key="1">
    <citation type="submission" date="2024-11" db="EMBL/GenBank/DDBJ databases">
        <title>A near-complete genome assembly of Cinchona calisaya.</title>
        <authorList>
            <person name="Lian D.C."/>
            <person name="Zhao X.W."/>
            <person name="Wei L."/>
        </authorList>
    </citation>
    <scope>NUCLEOTIDE SEQUENCE [LARGE SCALE GENOMIC DNA]</scope>
    <source>
        <tissue evidence="1">Nenye</tissue>
    </source>
</reference>
<name>A0ABD2ZPB5_9GENT</name>
<evidence type="ECO:0000313" key="2">
    <source>
        <dbReference type="Proteomes" id="UP001630127"/>
    </source>
</evidence>
<protein>
    <submittedName>
        <fullName evidence="1">Uncharacterized protein</fullName>
    </submittedName>
</protein>
<sequence>MRRSITAQGLVWAFGEDREKFQATKDCRSRKGICSSTKTNSAGLSPPGVEIETSPTNLHLSWNDQVSELRFGSLYPLHPEYTPFDPLPLPPSSLSHSVICSCVILLAC</sequence>
<comment type="caution">
    <text evidence="1">The sequence shown here is derived from an EMBL/GenBank/DDBJ whole genome shotgun (WGS) entry which is preliminary data.</text>
</comment>
<keyword evidence="2" id="KW-1185">Reference proteome</keyword>
<proteinExistence type="predicted"/>
<accession>A0ABD2ZPB5</accession>
<evidence type="ECO:0000313" key="1">
    <source>
        <dbReference type="EMBL" id="KAL3521251.1"/>
    </source>
</evidence>
<dbReference type="EMBL" id="JBJUIK010000008">
    <property type="protein sequence ID" value="KAL3521251.1"/>
    <property type="molecule type" value="Genomic_DNA"/>
</dbReference>
<dbReference type="AlphaFoldDB" id="A0ABD2ZPB5"/>
<dbReference type="Proteomes" id="UP001630127">
    <property type="component" value="Unassembled WGS sequence"/>
</dbReference>
<gene>
    <name evidence="1" type="ORF">ACH5RR_019400</name>
</gene>
<organism evidence="1 2">
    <name type="scientific">Cinchona calisaya</name>
    <dbReference type="NCBI Taxonomy" id="153742"/>
    <lineage>
        <taxon>Eukaryota</taxon>
        <taxon>Viridiplantae</taxon>
        <taxon>Streptophyta</taxon>
        <taxon>Embryophyta</taxon>
        <taxon>Tracheophyta</taxon>
        <taxon>Spermatophyta</taxon>
        <taxon>Magnoliopsida</taxon>
        <taxon>eudicotyledons</taxon>
        <taxon>Gunneridae</taxon>
        <taxon>Pentapetalae</taxon>
        <taxon>asterids</taxon>
        <taxon>lamiids</taxon>
        <taxon>Gentianales</taxon>
        <taxon>Rubiaceae</taxon>
        <taxon>Cinchonoideae</taxon>
        <taxon>Cinchoneae</taxon>
        <taxon>Cinchona</taxon>
    </lineage>
</organism>